<evidence type="ECO:0000313" key="3">
    <source>
        <dbReference type="Proteomes" id="UP000501090"/>
    </source>
</evidence>
<keyword evidence="1" id="KW-0472">Membrane</keyword>
<organism evidence="2 3">
    <name type="scientific">Polynucleobacter arcticus</name>
    <dbReference type="NCBI Taxonomy" id="1743165"/>
    <lineage>
        <taxon>Bacteria</taxon>
        <taxon>Pseudomonadati</taxon>
        <taxon>Pseudomonadota</taxon>
        <taxon>Betaproteobacteria</taxon>
        <taxon>Burkholderiales</taxon>
        <taxon>Burkholderiaceae</taxon>
        <taxon>Polynucleobacter</taxon>
    </lineage>
</organism>
<feature type="transmembrane region" description="Helical" evidence="1">
    <location>
        <begin position="64"/>
        <end position="83"/>
    </location>
</feature>
<dbReference type="RefSeq" id="WP_173960221.1">
    <property type="nucleotide sequence ID" value="NZ_CBCSCC010000002.1"/>
</dbReference>
<dbReference type="KEGG" id="pard:DN92_05060"/>
<proteinExistence type="predicted"/>
<dbReference type="Proteomes" id="UP000501090">
    <property type="component" value="Chromosome"/>
</dbReference>
<accession>A0A6M9PJ44</accession>
<protein>
    <recommendedName>
        <fullName evidence="4">Mercuric transport protein MerT</fullName>
    </recommendedName>
</protein>
<keyword evidence="1" id="KW-1133">Transmembrane helix</keyword>
<gene>
    <name evidence="2" type="ORF">DN92_05060</name>
</gene>
<dbReference type="EMBL" id="CP028940">
    <property type="protein sequence ID" value="QKM60459.1"/>
    <property type="molecule type" value="Genomic_DNA"/>
</dbReference>
<name>A0A6M9PJ44_9BURK</name>
<keyword evidence="1" id="KW-0812">Transmembrane</keyword>
<feature type="transmembrane region" description="Helical" evidence="1">
    <location>
        <begin position="12"/>
        <end position="32"/>
    </location>
</feature>
<evidence type="ECO:0008006" key="4">
    <source>
        <dbReference type="Google" id="ProtNLM"/>
    </source>
</evidence>
<reference evidence="2 3" key="1">
    <citation type="submission" date="2018-04" db="EMBL/GenBank/DDBJ databases">
        <title>Polynucleobacter sp. UK-Long2-W17 genome.</title>
        <authorList>
            <person name="Hahn M.W."/>
        </authorList>
    </citation>
    <scope>NUCLEOTIDE SEQUENCE [LARGE SCALE GENOMIC DNA]</scope>
    <source>
        <strain evidence="2 3">UK-Long2-W17</strain>
    </source>
</reference>
<evidence type="ECO:0000256" key="1">
    <source>
        <dbReference type="SAM" id="Phobius"/>
    </source>
</evidence>
<feature type="transmembrane region" description="Helical" evidence="1">
    <location>
        <begin position="104"/>
        <end position="124"/>
    </location>
</feature>
<keyword evidence="3" id="KW-1185">Reference proteome</keyword>
<dbReference type="AlphaFoldDB" id="A0A6M9PJ44"/>
<sequence length="129" mass="14179">MMQDDLHDVKTSFFSSLVTLFASSSTLVCCAIPALLVSLGAGAALASLVAVFPQIVWISENKEIIFLFSTVLMVIGGIVQWRNRYAPCPVDLRLRQACLRTRKVSLGIYLFSLALLIIGGWFAFIQPLL</sequence>
<evidence type="ECO:0000313" key="2">
    <source>
        <dbReference type="EMBL" id="QKM60459.1"/>
    </source>
</evidence>